<reference evidence="7" key="1">
    <citation type="journal article" date="2014" name="Nat. Commun.">
        <title>Genomic adaptations of the halophilic Dead Sea filamentous fungus Eurotium rubrum.</title>
        <authorList>
            <person name="Kis-Papo T."/>
            <person name="Weig A.R."/>
            <person name="Riley R."/>
            <person name="Persoh D."/>
            <person name="Salamov A."/>
            <person name="Sun H."/>
            <person name="Lipzen A."/>
            <person name="Wasser S.P."/>
            <person name="Rambold G."/>
            <person name="Grigoriev I.V."/>
            <person name="Nevo E."/>
        </authorList>
    </citation>
    <scope>NUCLEOTIDE SEQUENCE [LARGE SCALE GENOMIC DNA]</scope>
    <source>
        <strain evidence="7">CBS 135680</strain>
    </source>
</reference>
<feature type="transmembrane region" description="Helical" evidence="5">
    <location>
        <begin position="119"/>
        <end position="138"/>
    </location>
</feature>
<evidence type="ECO:0000313" key="6">
    <source>
        <dbReference type="EMBL" id="EYE91586.1"/>
    </source>
</evidence>
<keyword evidence="7" id="KW-1185">Reference proteome</keyword>
<evidence type="ECO:0000313" key="7">
    <source>
        <dbReference type="Proteomes" id="UP000019804"/>
    </source>
</evidence>
<evidence type="ECO:0000256" key="4">
    <source>
        <dbReference type="ARBA" id="ARBA00023136"/>
    </source>
</evidence>
<evidence type="ECO:0000256" key="3">
    <source>
        <dbReference type="ARBA" id="ARBA00022989"/>
    </source>
</evidence>
<evidence type="ECO:0000256" key="1">
    <source>
        <dbReference type="ARBA" id="ARBA00004141"/>
    </source>
</evidence>
<feature type="transmembrane region" description="Helical" evidence="5">
    <location>
        <begin position="48"/>
        <end position="69"/>
    </location>
</feature>
<comment type="subcellular location">
    <subcellularLocation>
        <location evidence="1">Membrane</location>
        <topology evidence="1">Multi-pass membrane protein</topology>
    </subcellularLocation>
</comment>
<evidence type="ECO:0000256" key="2">
    <source>
        <dbReference type="ARBA" id="ARBA00022692"/>
    </source>
</evidence>
<dbReference type="PANTHER" id="PTHR31465:SF35">
    <property type="entry name" value="RTA1 DOMAIN PROTEIN-RELATED"/>
    <property type="match status" value="1"/>
</dbReference>
<keyword evidence="2 5" id="KW-0812">Transmembrane</keyword>
<dbReference type="RefSeq" id="XP_040635276.1">
    <property type="nucleotide sequence ID" value="XM_040786657.1"/>
</dbReference>
<dbReference type="STRING" id="1388766.A0A017S448"/>
<dbReference type="GO" id="GO:0016020">
    <property type="term" value="C:membrane"/>
    <property type="evidence" value="ECO:0007669"/>
    <property type="project" value="UniProtKB-SubCell"/>
</dbReference>
<accession>A0A017S448</accession>
<dbReference type="OrthoDB" id="3358017at2759"/>
<evidence type="ECO:0000256" key="5">
    <source>
        <dbReference type="SAM" id="Phobius"/>
    </source>
</evidence>
<dbReference type="PANTHER" id="PTHR31465">
    <property type="entry name" value="PROTEIN RTA1-RELATED"/>
    <property type="match status" value="1"/>
</dbReference>
<dbReference type="Proteomes" id="UP000019804">
    <property type="component" value="Unassembled WGS sequence"/>
</dbReference>
<dbReference type="HOGENOM" id="CLU_033465_3_3_1"/>
<protein>
    <submittedName>
        <fullName evidence="6">Uncharacterized protein</fullName>
    </submittedName>
</protein>
<proteinExistence type="predicted"/>
<keyword evidence="4 5" id="KW-0472">Membrane</keyword>
<dbReference type="GeneID" id="63701781"/>
<gene>
    <name evidence="6" type="ORF">EURHEDRAFT_518284</name>
</gene>
<name>A0A017S448_ASPRC</name>
<dbReference type="Pfam" id="PF04479">
    <property type="entry name" value="RTA1"/>
    <property type="match status" value="2"/>
</dbReference>
<keyword evidence="3 5" id="KW-1133">Transmembrane helix</keyword>
<feature type="transmembrane region" description="Helical" evidence="5">
    <location>
        <begin position="89"/>
        <end position="107"/>
    </location>
</feature>
<dbReference type="AlphaFoldDB" id="A0A017S448"/>
<dbReference type="EMBL" id="KK088443">
    <property type="protein sequence ID" value="EYE91586.1"/>
    <property type="molecule type" value="Genomic_DNA"/>
</dbReference>
<organism evidence="6 7">
    <name type="scientific">Aspergillus ruber (strain CBS 135680)</name>
    <dbReference type="NCBI Taxonomy" id="1388766"/>
    <lineage>
        <taxon>Eukaryota</taxon>
        <taxon>Fungi</taxon>
        <taxon>Dikarya</taxon>
        <taxon>Ascomycota</taxon>
        <taxon>Pezizomycotina</taxon>
        <taxon>Eurotiomycetes</taxon>
        <taxon>Eurotiomycetidae</taxon>
        <taxon>Eurotiales</taxon>
        <taxon>Aspergillaceae</taxon>
        <taxon>Aspergillus</taxon>
        <taxon>Aspergillus subgen. Aspergillus</taxon>
    </lineage>
</organism>
<sequence length="188" mass="21163">MNHLESRAYKFWNYAPSIPAAPINLVEIIGYIGRCVAHNNTTTMGPYIIANIFILLGPTLFAASIYITLERLIRRVQGEHLSLIRVTRLTKTFVWGGMLSFVVQGNSSSLSSAKPGIPWVRSLHMLYAVSALILYVMGNDGYPLVHEWTMYIFDSVPMVVVMVIFFMWYPDQMSLDTNPEGGKPLTQS</sequence>
<dbReference type="InterPro" id="IPR007568">
    <property type="entry name" value="RTA1"/>
</dbReference>
<feature type="transmembrane region" description="Helical" evidence="5">
    <location>
        <begin position="150"/>
        <end position="169"/>
    </location>
</feature>